<dbReference type="OMA" id="TTSIYWK"/>
<evidence type="ECO:0000313" key="4">
    <source>
        <dbReference type="Proteomes" id="UP000012174"/>
    </source>
</evidence>
<organism evidence="3 4">
    <name type="scientific">Eutypa lata (strain UCR-EL1)</name>
    <name type="common">Grapevine dieback disease fungus</name>
    <name type="synonym">Eutypa armeniacae</name>
    <dbReference type="NCBI Taxonomy" id="1287681"/>
    <lineage>
        <taxon>Eukaryota</taxon>
        <taxon>Fungi</taxon>
        <taxon>Dikarya</taxon>
        <taxon>Ascomycota</taxon>
        <taxon>Pezizomycotina</taxon>
        <taxon>Sordariomycetes</taxon>
        <taxon>Xylariomycetidae</taxon>
        <taxon>Xylariales</taxon>
        <taxon>Diatrypaceae</taxon>
        <taxon>Eutypa</taxon>
    </lineage>
</organism>
<dbReference type="OrthoDB" id="5318346at2759"/>
<dbReference type="eggNOG" id="ENOG502SC31">
    <property type="taxonomic scope" value="Eukaryota"/>
</dbReference>
<feature type="region of interest" description="Disordered" evidence="1">
    <location>
        <begin position="1"/>
        <end position="56"/>
    </location>
</feature>
<dbReference type="HOGENOM" id="CLU_048152_0_0_1"/>
<evidence type="ECO:0000313" key="3">
    <source>
        <dbReference type="EMBL" id="EMR62276.1"/>
    </source>
</evidence>
<proteinExistence type="predicted"/>
<dbReference type="InterPro" id="IPR012942">
    <property type="entry name" value="SRR1-like"/>
</dbReference>
<dbReference type="EMBL" id="KB707460">
    <property type="protein sequence ID" value="EMR62276.1"/>
    <property type="molecule type" value="Genomic_DNA"/>
</dbReference>
<dbReference type="Proteomes" id="UP000012174">
    <property type="component" value="Unassembled WGS sequence"/>
</dbReference>
<dbReference type="AlphaFoldDB" id="M7SXI5"/>
<gene>
    <name evidence="3" type="ORF">UCREL1_10788</name>
</gene>
<feature type="compositionally biased region" description="Low complexity" evidence="1">
    <location>
        <begin position="10"/>
        <end position="23"/>
    </location>
</feature>
<accession>M7SXI5</accession>
<dbReference type="PANTHER" id="PTHR42080:SF1">
    <property type="entry name" value="SRR1-LIKE DOMAIN-CONTAINING PROTEIN"/>
    <property type="match status" value="1"/>
</dbReference>
<name>M7SXI5_EUTLA</name>
<dbReference type="KEGG" id="ela:UCREL1_10788"/>
<protein>
    <recommendedName>
        <fullName evidence="2">SRR1-like domain-containing protein</fullName>
    </recommendedName>
</protein>
<feature type="domain" description="SRR1-like" evidence="2">
    <location>
        <begin position="92"/>
        <end position="261"/>
    </location>
</feature>
<evidence type="ECO:0000256" key="1">
    <source>
        <dbReference type="SAM" id="MobiDB-lite"/>
    </source>
</evidence>
<feature type="compositionally biased region" description="Basic residues" evidence="1">
    <location>
        <begin position="27"/>
        <end position="43"/>
    </location>
</feature>
<dbReference type="PANTHER" id="PTHR42080">
    <property type="entry name" value="SRR1 DOMAIN-CONTAINING PROTEIN"/>
    <property type="match status" value="1"/>
</dbReference>
<keyword evidence="4" id="KW-1185">Reference proteome</keyword>
<dbReference type="Pfam" id="PF07985">
    <property type="entry name" value="SRR1"/>
    <property type="match status" value="1"/>
</dbReference>
<sequence length="267" mass="30451">MAATAHPDIQQPEPQQQQQQQQEWTQVRRKQQPRHRNAGKKSQLKAPPPPVTRPDNTAAAAHLSVSDIQKDHDRLENQWRESTCLRRLKDLVMASNSSKPKVTRAVCLGIGSFDPEDGAWEVKRRAHVQLAAFLSIIDSLQSLGEPSTIQCFFQEPLFTASDRDFVRSLGHEVVESPRGFEMVDRETLVFGIHLYRDIYSQAISRSVPAVFIGTGLNVWEEYHDTGGLDWARMEELDRQCDKVQFPDDDGFTTFSSTSIHWRKPEET</sequence>
<reference evidence="4" key="1">
    <citation type="journal article" date="2013" name="Genome Announc.">
        <title>Draft genome sequence of the grapevine dieback fungus Eutypa lata UCR-EL1.</title>
        <authorList>
            <person name="Blanco-Ulate B."/>
            <person name="Rolshausen P.E."/>
            <person name="Cantu D."/>
        </authorList>
    </citation>
    <scope>NUCLEOTIDE SEQUENCE [LARGE SCALE GENOMIC DNA]</scope>
    <source>
        <strain evidence="4">UCR-EL1</strain>
    </source>
</reference>
<evidence type="ECO:0000259" key="2">
    <source>
        <dbReference type="Pfam" id="PF07985"/>
    </source>
</evidence>